<keyword evidence="9" id="KW-1185">Reference proteome</keyword>
<evidence type="ECO:0000313" key="8">
    <source>
        <dbReference type="EMBL" id="OEK09600.1"/>
    </source>
</evidence>
<keyword evidence="5" id="KW-0998">Cell outer membrane</keyword>
<accession>A0A1E5TE11</accession>
<dbReference type="RefSeq" id="WP_069829035.1">
    <property type="nucleotide sequence ID" value="NZ_MDJD01000007.1"/>
</dbReference>
<evidence type="ECO:0000259" key="7">
    <source>
        <dbReference type="Pfam" id="PF14322"/>
    </source>
</evidence>
<comment type="similarity">
    <text evidence="2">Belongs to the SusD family.</text>
</comment>
<evidence type="ECO:0000256" key="3">
    <source>
        <dbReference type="ARBA" id="ARBA00022729"/>
    </source>
</evidence>
<evidence type="ECO:0000256" key="2">
    <source>
        <dbReference type="ARBA" id="ARBA00006275"/>
    </source>
</evidence>
<dbReference type="InterPro" id="IPR011990">
    <property type="entry name" value="TPR-like_helical_dom_sf"/>
</dbReference>
<evidence type="ECO:0000256" key="5">
    <source>
        <dbReference type="ARBA" id="ARBA00023237"/>
    </source>
</evidence>
<evidence type="ECO:0000256" key="1">
    <source>
        <dbReference type="ARBA" id="ARBA00004442"/>
    </source>
</evidence>
<feature type="domain" description="SusD-like N-terminal" evidence="7">
    <location>
        <begin position="106"/>
        <end position="226"/>
    </location>
</feature>
<comment type="caution">
    <text evidence="8">The sequence shown here is derived from an EMBL/GenBank/DDBJ whole genome shotgun (WGS) entry which is preliminary data.</text>
</comment>
<dbReference type="SUPFAM" id="SSF48452">
    <property type="entry name" value="TPR-like"/>
    <property type="match status" value="1"/>
</dbReference>
<dbReference type="Pfam" id="PF07980">
    <property type="entry name" value="SusD_RagB"/>
    <property type="match status" value="1"/>
</dbReference>
<comment type="subcellular location">
    <subcellularLocation>
        <location evidence="1">Cell outer membrane</location>
    </subcellularLocation>
</comment>
<dbReference type="EMBL" id="MDJD01000007">
    <property type="protein sequence ID" value="OEK09600.1"/>
    <property type="molecule type" value="Genomic_DNA"/>
</dbReference>
<dbReference type="PROSITE" id="PS51257">
    <property type="entry name" value="PROKAR_LIPOPROTEIN"/>
    <property type="match status" value="1"/>
</dbReference>
<evidence type="ECO:0000256" key="4">
    <source>
        <dbReference type="ARBA" id="ARBA00023136"/>
    </source>
</evidence>
<feature type="domain" description="RagB/SusD" evidence="6">
    <location>
        <begin position="402"/>
        <end position="535"/>
    </location>
</feature>
<sequence length="536" mass="58964">MKKIIKLKSSLGIIAFSLLMIFVVACSDDILDQNNNNATSTANFGTSVDQVKSAINGAFHPITGTFFWGRIIHTGALLRSDEFNVFPFGSNTAMSTFLGNPGDRWATEPWQELYKSIARCNNIIINTSEEGIPDTTTRENLVGQAYFLRAFDYWYLVNLYGNVPLVIELPDLDNLLVKQASQEAVWNQIISDLEMAETMLPPSWTGDDLGRPTSGAATALKGKSYLYMKQFGPAATALSSLIGRYSLLPATQFSHNFSATNENNSESVFELQFLGQDTFVWGSDIPGTGSMGNFHIDYAPPAKSPDKGHVVNPWLKDLFESNNDIVRRNETLVYDYPGATGYGGLSFNEDFVTPRLDDDNNPITPDAQIAIDAGVEPIFSKKYSGMDIGARGDVDFLGTNVGNNWRVIRYADVLLMLAEALNEDGMTSQAIQYVDMVRDRANLSLIADTNPGINQADMAKAIIDERAMELAGEGHRFFDLVRWGLADDYLGASSLHGAHPKSLSGGIFQTGKHELIWIPNSERDSNPELGQNPGYN</sequence>
<dbReference type="OrthoDB" id="5694214at2"/>
<dbReference type="STRING" id="1849968.A8C32_12920"/>
<dbReference type="Proteomes" id="UP000095713">
    <property type="component" value="Unassembled WGS sequence"/>
</dbReference>
<evidence type="ECO:0000259" key="6">
    <source>
        <dbReference type="Pfam" id="PF07980"/>
    </source>
</evidence>
<organism evidence="8 9">
    <name type="scientific">Flavivirga aquatica</name>
    <dbReference type="NCBI Taxonomy" id="1849968"/>
    <lineage>
        <taxon>Bacteria</taxon>
        <taxon>Pseudomonadati</taxon>
        <taxon>Bacteroidota</taxon>
        <taxon>Flavobacteriia</taxon>
        <taxon>Flavobacteriales</taxon>
        <taxon>Flavobacteriaceae</taxon>
        <taxon>Flavivirga</taxon>
    </lineage>
</organism>
<evidence type="ECO:0000313" key="9">
    <source>
        <dbReference type="Proteomes" id="UP000095713"/>
    </source>
</evidence>
<protein>
    <submittedName>
        <fullName evidence="8">Carbohydrate-binding protein SusD</fullName>
    </submittedName>
</protein>
<gene>
    <name evidence="8" type="ORF">A8C32_12920</name>
</gene>
<dbReference type="AlphaFoldDB" id="A0A1E5TE11"/>
<dbReference type="CDD" id="cd08977">
    <property type="entry name" value="SusD"/>
    <property type="match status" value="1"/>
</dbReference>
<dbReference type="Pfam" id="PF14322">
    <property type="entry name" value="SusD-like_3"/>
    <property type="match status" value="1"/>
</dbReference>
<proteinExistence type="inferred from homology"/>
<dbReference type="GO" id="GO:0009279">
    <property type="term" value="C:cell outer membrane"/>
    <property type="evidence" value="ECO:0007669"/>
    <property type="project" value="UniProtKB-SubCell"/>
</dbReference>
<name>A0A1E5TE11_9FLAO</name>
<keyword evidence="4" id="KW-0472">Membrane</keyword>
<reference evidence="8 9" key="1">
    <citation type="submission" date="2016-05" db="EMBL/GenBank/DDBJ databases">
        <title>Draft Genome Sequence of Algibacter sp. Strain SK-16 Isolated from the Surface Water of Aburatsubo Inlet.</title>
        <authorList>
            <person name="Wong S.-K."/>
            <person name="Yoshizawa S."/>
            <person name="Nakajima Y."/>
            <person name="Ogura Y."/>
            <person name="Tetsuya H."/>
            <person name="Hamasaki K."/>
        </authorList>
    </citation>
    <scope>NUCLEOTIDE SEQUENCE [LARGE SCALE GENOMIC DNA]</scope>
    <source>
        <strain evidence="8 9">SK-16</strain>
    </source>
</reference>
<dbReference type="Gene3D" id="1.25.40.390">
    <property type="match status" value="1"/>
</dbReference>
<dbReference type="InterPro" id="IPR033985">
    <property type="entry name" value="SusD-like_N"/>
</dbReference>
<keyword evidence="3" id="KW-0732">Signal</keyword>
<dbReference type="InterPro" id="IPR012944">
    <property type="entry name" value="SusD_RagB_dom"/>
</dbReference>